<evidence type="ECO:0000313" key="2">
    <source>
        <dbReference type="EMBL" id="GAA2031706.1"/>
    </source>
</evidence>
<feature type="compositionally biased region" description="Polar residues" evidence="1">
    <location>
        <begin position="21"/>
        <end position="30"/>
    </location>
</feature>
<evidence type="ECO:0000313" key="3">
    <source>
        <dbReference type="Proteomes" id="UP001501461"/>
    </source>
</evidence>
<gene>
    <name evidence="2" type="ORF">GCM10009720_09930</name>
</gene>
<dbReference type="Proteomes" id="UP001501461">
    <property type="component" value="Unassembled WGS sequence"/>
</dbReference>
<evidence type="ECO:0000256" key="1">
    <source>
        <dbReference type="SAM" id="MobiDB-lite"/>
    </source>
</evidence>
<sequence>MLGNQSVDTTAAKPGDFPEPQNAQSQLIDPSLPQTLSTYLIGGLRLSFQDGR</sequence>
<comment type="caution">
    <text evidence="2">The sequence shown here is derived from an EMBL/GenBank/DDBJ whole genome shotgun (WGS) entry which is preliminary data.</text>
</comment>
<organism evidence="2 3">
    <name type="scientific">Yaniella flava</name>
    <dbReference type="NCBI Taxonomy" id="287930"/>
    <lineage>
        <taxon>Bacteria</taxon>
        <taxon>Bacillati</taxon>
        <taxon>Actinomycetota</taxon>
        <taxon>Actinomycetes</taxon>
        <taxon>Micrococcales</taxon>
        <taxon>Micrococcaceae</taxon>
        <taxon>Yaniella</taxon>
    </lineage>
</organism>
<feature type="region of interest" description="Disordered" evidence="1">
    <location>
        <begin position="1"/>
        <end position="30"/>
    </location>
</feature>
<reference evidence="3" key="1">
    <citation type="journal article" date="2019" name="Int. J. Syst. Evol. Microbiol.">
        <title>The Global Catalogue of Microorganisms (GCM) 10K type strain sequencing project: providing services to taxonomists for standard genome sequencing and annotation.</title>
        <authorList>
            <consortium name="The Broad Institute Genomics Platform"/>
            <consortium name="The Broad Institute Genome Sequencing Center for Infectious Disease"/>
            <person name="Wu L."/>
            <person name="Ma J."/>
        </authorList>
    </citation>
    <scope>NUCLEOTIDE SEQUENCE [LARGE SCALE GENOMIC DNA]</scope>
    <source>
        <strain evidence="3">JCM 13595</strain>
    </source>
</reference>
<keyword evidence="3" id="KW-1185">Reference proteome</keyword>
<proteinExistence type="predicted"/>
<protein>
    <submittedName>
        <fullName evidence="2">Uncharacterized protein</fullName>
    </submittedName>
</protein>
<dbReference type="EMBL" id="BAAAMN010000016">
    <property type="protein sequence ID" value="GAA2031706.1"/>
    <property type="molecule type" value="Genomic_DNA"/>
</dbReference>
<accession>A0ABP5FT85</accession>
<name>A0ABP5FT85_9MICC</name>